<feature type="transmembrane region" description="Helical" evidence="1">
    <location>
        <begin position="171"/>
        <end position="187"/>
    </location>
</feature>
<feature type="transmembrane region" description="Helical" evidence="1">
    <location>
        <begin position="70"/>
        <end position="95"/>
    </location>
</feature>
<evidence type="ECO:0000256" key="1">
    <source>
        <dbReference type="SAM" id="Phobius"/>
    </source>
</evidence>
<sequence length="670" mass="75353">MDKTNMNTINSDRVDSSDLLVKFKTPSVFYPFLALIIILIIVLFVILFKAKTPNTNSSNTTAPTQSQVKIIGDVFIILFITLIILILCVSLLPSYKDLRGLFQQISSVTYVIIYTIFLILLFTLIPSDTLNKYAYIITPLTMVLGLFSFYKSFTAKYISNFDVNYERIKSIILIFCLITIYITYYNSDPGGYISKYFGYTLLLTIIIAAFAFLYLVIVLTLPEKDISLFKGNKKYSNFLQNFSNFSVYGSLLFLVFIIVVTITIATYPGGFFNDKATSSAVMIILLLVCILSSILLAGNIFPEITDNIFTMNKKMEINQMNLFKKSLMALFGIIISGLLIFWIVYNVQSLSSQSSIISLVLNILLVLIFLALIYNTIYVKLPNGNSRKSGFFDVIMNLIFYLPCLFNNLFEYAGKGISHEYNSTTTGSILMLLLAIVLIVIYFNMPSVFNMINLQGGKQLVNKPVYTDSQYALGTYEELNGNKSFDYQYAISCWIFLDAAGPNVNPSSEKYTSLLNFGNKPNILYNAKTNTLMISMQQKDLQVNTQNKLTDFDDNGNRIIYINTNTPLQKWNNFIINYNGGILDVFLNGVLVKSEIGVVPYYTLDNLTIGEKNGVKGGICNVVYFRSALTSSNIYYIYNTAKGKTPPVTNDSNTTILKNNIATLGNSTNK</sequence>
<feature type="transmembrane region" description="Helical" evidence="1">
    <location>
        <begin position="107"/>
        <end position="127"/>
    </location>
</feature>
<keyword evidence="1" id="KW-1133">Transmembrane helix</keyword>
<dbReference type="Gene3D" id="2.60.120.200">
    <property type="match status" value="1"/>
</dbReference>
<keyword evidence="1" id="KW-0812">Transmembrane</keyword>
<feature type="transmembrane region" description="Helical" evidence="1">
    <location>
        <begin position="199"/>
        <end position="221"/>
    </location>
</feature>
<dbReference type="Pfam" id="PF13385">
    <property type="entry name" value="Laminin_G_3"/>
    <property type="match status" value="1"/>
</dbReference>
<proteinExistence type="predicted"/>
<accession>A0A6C0IE14</accession>
<organism evidence="2">
    <name type="scientific">viral metagenome</name>
    <dbReference type="NCBI Taxonomy" id="1070528"/>
    <lineage>
        <taxon>unclassified sequences</taxon>
        <taxon>metagenomes</taxon>
        <taxon>organismal metagenomes</taxon>
    </lineage>
</organism>
<feature type="transmembrane region" description="Helical" evidence="1">
    <location>
        <begin position="322"/>
        <end position="344"/>
    </location>
</feature>
<dbReference type="EMBL" id="MN740161">
    <property type="protein sequence ID" value="QHT90860.1"/>
    <property type="molecule type" value="Genomic_DNA"/>
</dbReference>
<dbReference type="AlphaFoldDB" id="A0A6C0IE14"/>
<reference evidence="2" key="1">
    <citation type="journal article" date="2020" name="Nature">
        <title>Giant virus diversity and host interactions through global metagenomics.</title>
        <authorList>
            <person name="Schulz F."/>
            <person name="Roux S."/>
            <person name="Paez-Espino D."/>
            <person name="Jungbluth S."/>
            <person name="Walsh D.A."/>
            <person name="Denef V.J."/>
            <person name="McMahon K.D."/>
            <person name="Konstantinidis K.T."/>
            <person name="Eloe-Fadrosh E.A."/>
            <person name="Kyrpides N.C."/>
            <person name="Woyke T."/>
        </authorList>
    </citation>
    <scope>NUCLEOTIDE SEQUENCE</scope>
    <source>
        <strain evidence="2">GVMAG-M-3300023184-72</strain>
    </source>
</reference>
<keyword evidence="1" id="KW-0472">Membrane</keyword>
<feature type="transmembrane region" description="Helical" evidence="1">
    <location>
        <begin position="242"/>
        <end position="267"/>
    </location>
</feature>
<feature type="transmembrane region" description="Helical" evidence="1">
    <location>
        <begin position="28"/>
        <end position="50"/>
    </location>
</feature>
<evidence type="ECO:0000313" key="2">
    <source>
        <dbReference type="EMBL" id="QHT90860.1"/>
    </source>
</evidence>
<feature type="transmembrane region" description="Helical" evidence="1">
    <location>
        <begin position="390"/>
        <end position="409"/>
    </location>
</feature>
<dbReference type="InterPro" id="IPR013320">
    <property type="entry name" value="ConA-like_dom_sf"/>
</dbReference>
<name>A0A6C0IE14_9ZZZZ</name>
<feature type="transmembrane region" description="Helical" evidence="1">
    <location>
        <begin position="429"/>
        <end position="449"/>
    </location>
</feature>
<protein>
    <submittedName>
        <fullName evidence="2">Uncharacterized protein</fullName>
    </submittedName>
</protein>
<feature type="transmembrane region" description="Helical" evidence="1">
    <location>
        <begin position="356"/>
        <end position="378"/>
    </location>
</feature>
<feature type="transmembrane region" description="Helical" evidence="1">
    <location>
        <begin position="133"/>
        <end position="150"/>
    </location>
</feature>
<feature type="transmembrane region" description="Helical" evidence="1">
    <location>
        <begin position="279"/>
        <end position="301"/>
    </location>
</feature>
<dbReference type="SUPFAM" id="SSF49899">
    <property type="entry name" value="Concanavalin A-like lectins/glucanases"/>
    <property type="match status" value="1"/>
</dbReference>